<keyword evidence="3" id="KW-0677">Repeat</keyword>
<dbReference type="KEGG" id="mphe:HGG69_02935"/>
<evidence type="ECO:0000256" key="6">
    <source>
        <dbReference type="SAM" id="Coils"/>
    </source>
</evidence>
<feature type="chain" id="PRO_5032548111" description="Lipoprotein" evidence="7">
    <location>
        <begin position="24"/>
        <end position="107"/>
    </location>
</feature>
<keyword evidence="2 7" id="KW-0732">Signal</keyword>
<feature type="signal peptide" evidence="7">
    <location>
        <begin position="1"/>
        <end position="23"/>
    </location>
</feature>
<evidence type="ECO:0000256" key="3">
    <source>
        <dbReference type="ARBA" id="ARBA00022737"/>
    </source>
</evidence>
<name>A0A858U270_9MOLU</name>
<dbReference type="Proteomes" id="UP000501060">
    <property type="component" value="Chromosome"/>
</dbReference>
<proteinExistence type="predicted"/>
<dbReference type="PROSITE" id="PS51257">
    <property type="entry name" value="PROKAR_LIPOPROTEIN"/>
    <property type="match status" value="1"/>
</dbReference>
<evidence type="ECO:0000256" key="5">
    <source>
        <dbReference type="ARBA" id="ARBA00023288"/>
    </source>
</evidence>
<gene>
    <name evidence="8" type="ORF">HGG69_02935</name>
</gene>
<evidence type="ECO:0000313" key="9">
    <source>
        <dbReference type="Proteomes" id="UP000501060"/>
    </source>
</evidence>
<comment type="subcellular location">
    <subcellularLocation>
        <location evidence="1">Cell membrane</location>
        <topology evidence="1">Lipid-anchor</topology>
    </subcellularLocation>
</comment>
<evidence type="ECO:0000256" key="4">
    <source>
        <dbReference type="ARBA" id="ARBA00023139"/>
    </source>
</evidence>
<keyword evidence="5" id="KW-0449">Lipoprotein</keyword>
<evidence type="ECO:0008006" key="10">
    <source>
        <dbReference type="Google" id="ProtNLM"/>
    </source>
</evidence>
<keyword evidence="6" id="KW-0175">Coiled coil</keyword>
<keyword evidence="9" id="KW-1185">Reference proteome</keyword>
<accession>A0A858U270</accession>
<feature type="coiled-coil region" evidence="6">
    <location>
        <begin position="29"/>
        <end position="56"/>
    </location>
</feature>
<evidence type="ECO:0000313" key="8">
    <source>
        <dbReference type="EMBL" id="QJG67244.1"/>
    </source>
</evidence>
<dbReference type="NCBIfam" id="NF033817">
    <property type="entry name" value="Mplas_variab_LP"/>
    <property type="match status" value="1"/>
</dbReference>
<evidence type="ECO:0000256" key="1">
    <source>
        <dbReference type="ARBA" id="ARBA00004193"/>
    </source>
</evidence>
<dbReference type="AlphaFoldDB" id="A0A858U270"/>
<organism evidence="8 9">
    <name type="scientific">Mycoplasma phocoenae</name>
    <dbReference type="NCBI Taxonomy" id="754517"/>
    <lineage>
        <taxon>Bacteria</taxon>
        <taxon>Bacillati</taxon>
        <taxon>Mycoplasmatota</taxon>
        <taxon>Mollicutes</taxon>
        <taxon>Mycoplasmataceae</taxon>
        <taxon>Mycoplasma</taxon>
    </lineage>
</organism>
<protein>
    <recommendedName>
        <fullName evidence="10">Lipoprotein</fullName>
    </recommendedName>
</protein>
<dbReference type="RefSeq" id="WP_169605293.1">
    <property type="nucleotide sequence ID" value="NZ_CP051481.1"/>
</dbReference>
<evidence type="ECO:0000256" key="2">
    <source>
        <dbReference type="ARBA" id="ARBA00022729"/>
    </source>
</evidence>
<dbReference type="InterPro" id="IPR049890">
    <property type="entry name" value="VlpA-F-like_signal"/>
</dbReference>
<dbReference type="EMBL" id="CP051481">
    <property type="protein sequence ID" value="QJG67244.1"/>
    <property type="molecule type" value="Genomic_DNA"/>
</dbReference>
<dbReference type="GO" id="GO:0005886">
    <property type="term" value="C:plasma membrane"/>
    <property type="evidence" value="ECO:0007669"/>
    <property type="project" value="UniProtKB-SubCell"/>
</dbReference>
<reference evidence="8 9" key="1">
    <citation type="submission" date="2020-04" db="EMBL/GenBank/DDBJ databases">
        <title>Novel Mycoplasma species detected in Phocoena phocoena (harbor porpoise) from the USA.</title>
        <authorList>
            <person name="Volokhov D.V."/>
        </authorList>
    </citation>
    <scope>NUCLEOTIDE SEQUENCE [LARGE SCALE GENOMIC DNA]</scope>
    <source>
        <strain evidence="8 9">Phocoena C-264-GEN</strain>
    </source>
</reference>
<evidence type="ECO:0000256" key="7">
    <source>
        <dbReference type="SAM" id="SignalP"/>
    </source>
</evidence>
<keyword evidence="4" id="KW-0564">Palmitate</keyword>
<sequence>MKISKKILALTSASIAIATPFIAISCTTLNSKQSKVKELTNEIKSLKDGKKDFSEMIANNKITKYFDNDDSKFAKMTDEECDLAIPVLEKTLAALKKINKIKDAINS</sequence>